<accession>A0A814L7Y9</accession>
<dbReference type="InterPro" id="IPR052794">
    <property type="entry name" value="Mito_Ser_Protease_LACTB"/>
</dbReference>
<sequence>MKNYFKLFKNNKFILVSSSIASFLGVGYYVYKNEDPLYSYSLTNDIIFEDRLKKANRLIHQYKELYGVPAVIVQVTKNDQVIYSKAIGYSDVENNLKASQDTIMRIASISKPIACLIACKLYENGKLDLDKSINDYLKDIPKFTFNDKEVIITPRQLMAHTGGIRHYKDNNNNNNNSETSDANLQEFYLNKNFSTTKDALELFLKDDLKYEPGTQHLYTTFGYTLLSAVLEKVSSDTPFPKLLEDFFKKVGLNETFLDKNEPIIPNRSKYYMRDSKGKLVNVPYVDNSYKWAGGGLLSNVNDLTKFGNLMLKFYQTEDSLNKFIKQSTIMSQMWTTQSKPNKNVNDNLLSEPNEITTYGLGWCLVMDEKKNLKYVYHTGGAVGASSCLMIVPETSDTFKSPKGTVVAVLCNSQNVSEIAKFTWRIARIFSDNNQI</sequence>
<organism evidence="3 4">
    <name type="scientific">Brachionus calyciflorus</name>
    <dbReference type="NCBI Taxonomy" id="104777"/>
    <lineage>
        <taxon>Eukaryota</taxon>
        <taxon>Metazoa</taxon>
        <taxon>Spiralia</taxon>
        <taxon>Gnathifera</taxon>
        <taxon>Rotifera</taxon>
        <taxon>Eurotatoria</taxon>
        <taxon>Monogononta</taxon>
        <taxon>Pseudotrocha</taxon>
        <taxon>Ploima</taxon>
        <taxon>Brachionidae</taxon>
        <taxon>Brachionus</taxon>
    </lineage>
</organism>
<comment type="caution">
    <text evidence="3">The sequence shown here is derived from an EMBL/GenBank/DDBJ whole genome shotgun (WGS) entry which is preliminary data.</text>
</comment>
<reference evidence="3" key="1">
    <citation type="submission" date="2021-02" db="EMBL/GenBank/DDBJ databases">
        <authorList>
            <person name="Nowell W R."/>
        </authorList>
    </citation>
    <scope>NUCLEOTIDE SEQUENCE</scope>
    <source>
        <strain evidence="3">Ploen Becks lab</strain>
    </source>
</reference>
<dbReference type="GO" id="GO:0006508">
    <property type="term" value="P:proteolysis"/>
    <property type="evidence" value="ECO:0007669"/>
    <property type="project" value="TreeGrafter"/>
</dbReference>
<feature type="domain" description="Beta-lactamase-related" evidence="2">
    <location>
        <begin position="56"/>
        <end position="416"/>
    </location>
</feature>
<keyword evidence="4" id="KW-1185">Reference proteome</keyword>
<dbReference type="AlphaFoldDB" id="A0A814L7Y9"/>
<dbReference type="Proteomes" id="UP000663879">
    <property type="component" value="Unassembled WGS sequence"/>
</dbReference>
<keyword evidence="1" id="KW-0812">Transmembrane</keyword>
<feature type="transmembrane region" description="Helical" evidence="1">
    <location>
        <begin position="12"/>
        <end position="31"/>
    </location>
</feature>
<dbReference type="InterPro" id="IPR012338">
    <property type="entry name" value="Beta-lactam/transpept-like"/>
</dbReference>
<evidence type="ECO:0000313" key="4">
    <source>
        <dbReference type="Proteomes" id="UP000663879"/>
    </source>
</evidence>
<dbReference type="SUPFAM" id="SSF56601">
    <property type="entry name" value="beta-lactamase/transpeptidase-like"/>
    <property type="match status" value="1"/>
</dbReference>
<dbReference type="OrthoDB" id="5946976at2759"/>
<evidence type="ECO:0000259" key="2">
    <source>
        <dbReference type="Pfam" id="PF00144"/>
    </source>
</evidence>
<evidence type="ECO:0000313" key="3">
    <source>
        <dbReference type="EMBL" id="CAF1061458.1"/>
    </source>
</evidence>
<dbReference type="InterPro" id="IPR001466">
    <property type="entry name" value="Beta-lactam-related"/>
</dbReference>
<protein>
    <recommendedName>
        <fullName evidence="2">Beta-lactamase-related domain-containing protein</fullName>
    </recommendedName>
</protein>
<proteinExistence type="predicted"/>
<dbReference type="PANTHER" id="PTHR46520:SF1">
    <property type="entry name" value="SERINE BETA-LACTAMASE-LIKE PROTEIN LACTB, MITOCHONDRIAL"/>
    <property type="match status" value="1"/>
</dbReference>
<dbReference type="GO" id="GO:0019216">
    <property type="term" value="P:regulation of lipid metabolic process"/>
    <property type="evidence" value="ECO:0007669"/>
    <property type="project" value="TreeGrafter"/>
</dbReference>
<dbReference type="EMBL" id="CAJNOC010005768">
    <property type="protein sequence ID" value="CAF1061458.1"/>
    <property type="molecule type" value="Genomic_DNA"/>
</dbReference>
<dbReference type="PANTHER" id="PTHR46520">
    <property type="entry name" value="SERINE BETA-LACTAMASE-LIKE PROTEIN LACTB, MITOCHONDRIAL"/>
    <property type="match status" value="1"/>
</dbReference>
<keyword evidence="1" id="KW-0472">Membrane</keyword>
<gene>
    <name evidence="3" type="ORF">OXX778_LOCUS19302</name>
</gene>
<dbReference type="GO" id="GO:0005739">
    <property type="term" value="C:mitochondrion"/>
    <property type="evidence" value="ECO:0007669"/>
    <property type="project" value="TreeGrafter"/>
</dbReference>
<keyword evidence="1" id="KW-1133">Transmembrane helix</keyword>
<dbReference type="Pfam" id="PF00144">
    <property type="entry name" value="Beta-lactamase"/>
    <property type="match status" value="1"/>
</dbReference>
<dbReference type="GO" id="GO:0008233">
    <property type="term" value="F:peptidase activity"/>
    <property type="evidence" value="ECO:0007669"/>
    <property type="project" value="TreeGrafter"/>
</dbReference>
<name>A0A814L7Y9_9BILA</name>
<dbReference type="Gene3D" id="3.40.710.10">
    <property type="entry name" value="DD-peptidase/beta-lactamase superfamily"/>
    <property type="match status" value="1"/>
</dbReference>
<evidence type="ECO:0000256" key="1">
    <source>
        <dbReference type="SAM" id="Phobius"/>
    </source>
</evidence>